<dbReference type="EMBL" id="LT906446">
    <property type="protein sequence ID" value="SNU95141.1"/>
    <property type="molecule type" value="Genomic_DNA"/>
</dbReference>
<dbReference type="RefSeq" id="WP_027889162.1">
    <property type="nucleotide sequence ID" value="NZ_JACJLZ010000009.1"/>
</dbReference>
<dbReference type="Gene3D" id="3.40.50.300">
    <property type="entry name" value="P-loop containing nucleotide triphosphate hydrolases"/>
    <property type="match status" value="1"/>
</dbReference>
<keyword evidence="3" id="KW-1185">Reference proteome</keyword>
<keyword evidence="2" id="KW-0547">Nucleotide-binding</keyword>
<sequence>MIEVNNINKSSGQLKILNNCNLVIHDGDFVEIVGFKGAGKTALMKIIAGFVKPDYGYVLIDHKLPYKQFMHIGYLSKDINWYKNLTVEKNILLSAKKHEISDEQATFITNKILNFTKLDNVKNLLAGDLPIEQKLKLSLAVILVYKPLTLLVEFPNDLNLNKTFEDELWLLLKQINQHKITVIVTTSHLDNIEQCKKVVFMDKGKILLVDNLHNVIDKIKNSNYSLVKLISTLTNKN</sequence>
<accession>A0A239TBM9</accession>
<reference evidence="2 3" key="1">
    <citation type="submission" date="2017-06" db="EMBL/GenBank/DDBJ databases">
        <authorList>
            <consortium name="Pathogen Informatics"/>
        </authorList>
    </citation>
    <scope>NUCLEOTIDE SEQUENCE [LARGE SCALE GENOMIC DNA]</scope>
    <source>
        <strain evidence="2 3">NCTC10570</strain>
    </source>
</reference>
<evidence type="ECO:0000259" key="1">
    <source>
        <dbReference type="PROSITE" id="PS50893"/>
    </source>
</evidence>
<keyword evidence="2" id="KW-0067">ATP-binding</keyword>
<dbReference type="GO" id="GO:0016887">
    <property type="term" value="F:ATP hydrolysis activity"/>
    <property type="evidence" value="ECO:0007669"/>
    <property type="project" value="InterPro"/>
</dbReference>
<evidence type="ECO:0000313" key="3">
    <source>
        <dbReference type="Proteomes" id="UP000215383"/>
    </source>
</evidence>
<dbReference type="eggNOG" id="COG1131">
    <property type="taxonomic scope" value="Bacteria"/>
</dbReference>
<dbReference type="GeneID" id="78506368"/>
<dbReference type="PROSITE" id="PS50893">
    <property type="entry name" value="ABC_TRANSPORTER_2"/>
    <property type="match status" value="1"/>
</dbReference>
<dbReference type="Pfam" id="PF00005">
    <property type="entry name" value="ABC_tran"/>
    <property type="match status" value="1"/>
</dbReference>
<dbReference type="AlphaFoldDB" id="A0A239TBM9"/>
<organism evidence="2 3">
    <name type="scientific">Megamonas hypermegale</name>
    <dbReference type="NCBI Taxonomy" id="158847"/>
    <lineage>
        <taxon>Bacteria</taxon>
        <taxon>Bacillati</taxon>
        <taxon>Bacillota</taxon>
        <taxon>Negativicutes</taxon>
        <taxon>Selenomonadales</taxon>
        <taxon>Selenomonadaceae</taxon>
        <taxon>Megamonas</taxon>
    </lineage>
</organism>
<protein>
    <submittedName>
        <fullName evidence="2">Uncharacterized ABC transporter ATP-binding protein YbhF</fullName>
    </submittedName>
</protein>
<dbReference type="SUPFAM" id="SSF52540">
    <property type="entry name" value="P-loop containing nucleoside triphosphate hydrolases"/>
    <property type="match status" value="1"/>
</dbReference>
<dbReference type="PANTHER" id="PTHR43038:SF3">
    <property type="entry name" value="ABC TRANSPORTER G FAMILY MEMBER 20 ISOFORM X1"/>
    <property type="match status" value="1"/>
</dbReference>
<dbReference type="InterPro" id="IPR027417">
    <property type="entry name" value="P-loop_NTPase"/>
</dbReference>
<feature type="domain" description="ABC transporter" evidence="1">
    <location>
        <begin position="2"/>
        <end position="228"/>
    </location>
</feature>
<dbReference type="PANTHER" id="PTHR43038">
    <property type="entry name" value="ATP-BINDING CASSETTE, SUB-FAMILY H, MEMBER 1"/>
    <property type="match status" value="1"/>
</dbReference>
<name>A0A239TBM9_9FIRM</name>
<dbReference type="GO" id="GO:0005524">
    <property type="term" value="F:ATP binding"/>
    <property type="evidence" value="ECO:0007669"/>
    <property type="project" value="UniProtKB-KW"/>
</dbReference>
<gene>
    <name evidence="2" type="primary">ybhF_1</name>
    <name evidence="2" type="ORF">SAMEA4364220_00330</name>
</gene>
<proteinExistence type="predicted"/>
<dbReference type="InterPro" id="IPR003439">
    <property type="entry name" value="ABC_transporter-like_ATP-bd"/>
</dbReference>
<evidence type="ECO:0000313" key="2">
    <source>
        <dbReference type="EMBL" id="SNU95141.1"/>
    </source>
</evidence>
<dbReference type="Proteomes" id="UP000215383">
    <property type="component" value="Chromosome 1"/>
</dbReference>